<evidence type="ECO:0000313" key="1">
    <source>
        <dbReference type="EMBL" id="EEB44543.1"/>
    </source>
</evidence>
<name>B6XJ06_9GAMM</name>
<organism evidence="1 2">
    <name type="scientific">Providencia alcalifaciens DSM 30120</name>
    <dbReference type="NCBI Taxonomy" id="520999"/>
    <lineage>
        <taxon>Bacteria</taxon>
        <taxon>Pseudomonadati</taxon>
        <taxon>Pseudomonadota</taxon>
        <taxon>Gammaproteobacteria</taxon>
        <taxon>Enterobacterales</taxon>
        <taxon>Morganellaceae</taxon>
        <taxon>Providencia</taxon>
    </lineage>
</organism>
<dbReference type="RefSeq" id="WP_006660278.1">
    <property type="nucleotide sequence ID" value="NZ_ABXW01000062.1"/>
</dbReference>
<proteinExistence type="predicted"/>
<comment type="caution">
    <text evidence="1">The sequence shown here is derived from an EMBL/GenBank/DDBJ whole genome shotgun (WGS) entry which is preliminary data.</text>
</comment>
<dbReference type="GeneID" id="88773982"/>
<protein>
    <submittedName>
        <fullName evidence="1">Uncharacterized protein</fullName>
    </submittedName>
</protein>
<reference evidence="1 2" key="2">
    <citation type="submission" date="2008-10" db="EMBL/GenBank/DDBJ databases">
        <authorList>
            <person name="Fulton L."/>
            <person name="Clifton S."/>
            <person name="Fulton B."/>
            <person name="Xu J."/>
            <person name="Minx P."/>
            <person name="Pepin K.H."/>
            <person name="Johnson M."/>
            <person name="Bhonagiri V."/>
            <person name="Nash W.E."/>
            <person name="Mardis E.R."/>
            <person name="Wilson R.K."/>
        </authorList>
    </citation>
    <scope>NUCLEOTIDE SEQUENCE [LARGE SCALE GENOMIC DNA]</scope>
    <source>
        <strain evidence="1 2">DSM 30120</strain>
    </source>
</reference>
<dbReference type="AlphaFoldDB" id="B6XJ06"/>
<dbReference type="EMBL" id="ABXW01000062">
    <property type="protein sequence ID" value="EEB44543.1"/>
    <property type="molecule type" value="Genomic_DNA"/>
</dbReference>
<gene>
    <name evidence="1" type="ORF">PROVALCAL_03355</name>
</gene>
<reference evidence="1 2" key="1">
    <citation type="submission" date="2008-10" db="EMBL/GenBank/DDBJ databases">
        <title>Draft genome sequence of Providencia alcalifaciens (DSM 30120).</title>
        <authorList>
            <person name="Sudarsanam P."/>
            <person name="Ley R."/>
            <person name="Guruge J."/>
            <person name="Turnbaugh P.J."/>
            <person name="Mahowald M."/>
            <person name="Liep D."/>
            <person name="Gordon J."/>
        </authorList>
    </citation>
    <scope>NUCLEOTIDE SEQUENCE [LARGE SCALE GENOMIC DNA]</scope>
    <source>
        <strain evidence="1 2">DSM 30120</strain>
    </source>
</reference>
<evidence type="ECO:0000313" key="2">
    <source>
        <dbReference type="Proteomes" id="UP000003729"/>
    </source>
</evidence>
<sequence>MAYTIYHDISDKIKIDNIMWFSYELDTEDSYNHWYVDITTEDGKRYHTKSKFYCSMTRADEGKVILGINGESENLYVHYPVSIENKA</sequence>
<dbReference type="Proteomes" id="UP000003729">
    <property type="component" value="Unassembled WGS sequence"/>
</dbReference>
<accession>B6XJ06</accession>